<feature type="region of interest" description="Disordered" evidence="2">
    <location>
        <begin position="579"/>
        <end position="602"/>
    </location>
</feature>
<accession>A0A9P0GXM9</accession>
<dbReference type="GO" id="GO:0006361">
    <property type="term" value="P:transcription initiation at RNA polymerase I promoter"/>
    <property type="evidence" value="ECO:0007669"/>
    <property type="project" value="InterPro"/>
</dbReference>
<dbReference type="GO" id="GO:0001181">
    <property type="term" value="F:RNA polymerase I general transcription initiation factor activity"/>
    <property type="evidence" value="ECO:0007669"/>
    <property type="project" value="InterPro"/>
</dbReference>
<reference evidence="3" key="1">
    <citation type="submission" date="2022-01" db="EMBL/GenBank/DDBJ databases">
        <authorList>
            <person name="King R."/>
        </authorList>
    </citation>
    <scope>NUCLEOTIDE SEQUENCE</scope>
</reference>
<name>A0A9P0GXM9_PHYSR</name>
<gene>
    <name evidence="3" type="ORF">PHYEVI_LOCUS8881</name>
</gene>
<dbReference type="GO" id="GO:0001042">
    <property type="term" value="F:RNA polymerase I core binding"/>
    <property type="evidence" value="ECO:0007669"/>
    <property type="project" value="TreeGrafter"/>
</dbReference>
<proteinExistence type="inferred from homology"/>
<evidence type="ECO:0000313" key="4">
    <source>
        <dbReference type="Proteomes" id="UP001153712"/>
    </source>
</evidence>
<evidence type="ECO:0000256" key="2">
    <source>
        <dbReference type="SAM" id="MobiDB-lite"/>
    </source>
</evidence>
<sequence>MSIKGSLRSRSLTSTPSSILKRPKTLVHRLSEIRNKPTEVKFELTKQLKCIFDGYVQKTESKEYEKLVIMIRDAKLTDADISSILKEINECISILDQKFRLFVEAILSIEWTSRGSEVIEEYQVFIVNLLSAHTYHAKMVIDKLVKLFFPGPDDSDWEDGVPADEDCAKCINVHALFNSLLSEVPMCQAIFVSSLYSHFPYYNKSTHIHEYYLHNLLWILEYRPNLRPEILNLIFSKLIIMDVNAPREEIEKYLNADEEMFLMDEETKSIKSSTTAFTQVNRHALAHTLDVCLDKIFNYFVSECHDSQTKEIIWEKAKNLYLEMLPIFDRLILPTYDIHHVQFIMFMMTCFKTTITEGFLNYLWKKVCNLNVAPVLRQAAVNYIASLVARSNFVPLAMIKGTLQQLAEWIHSYISSQDGFEYVNSDIRSHSVFYAVCQALFYIVAFRYKDFVQSKKNIVFLQSLNMAKMVTSRLNPLRVCQHAVVQNFAAVTRKYQLAYCYSVIEHNSRNTLPVIYLDEKGTTVTSDNTLNTFFPFDPFILERSAKKIEPFYKEYQEADESAETVMEETSEVDDFLLNEFPNSSKNKTQKFSYGSSPGFKFK</sequence>
<dbReference type="AlphaFoldDB" id="A0A9P0GXM9"/>
<dbReference type="PANTHER" id="PTHR12790">
    <property type="entry name" value="TRANSCRIPTION INITIATION FACTOR IA RRN3"/>
    <property type="match status" value="1"/>
</dbReference>
<dbReference type="OrthoDB" id="26970at2759"/>
<dbReference type="EMBL" id="OU900098">
    <property type="protein sequence ID" value="CAH1185721.1"/>
    <property type="molecule type" value="Genomic_DNA"/>
</dbReference>
<comment type="similarity">
    <text evidence="1">Belongs to the RRN3 family.</text>
</comment>
<dbReference type="Pfam" id="PF05327">
    <property type="entry name" value="RRN3"/>
    <property type="match status" value="1"/>
</dbReference>
<dbReference type="GO" id="GO:0005634">
    <property type="term" value="C:nucleus"/>
    <property type="evidence" value="ECO:0007669"/>
    <property type="project" value="TreeGrafter"/>
</dbReference>
<protein>
    <recommendedName>
        <fullName evidence="5">RNA polymerase I-specific transcription initiation factor RRN3</fullName>
    </recommendedName>
</protein>
<evidence type="ECO:0000256" key="1">
    <source>
        <dbReference type="ARBA" id="ARBA00010098"/>
    </source>
</evidence>
<feature type="compositionally biased region" description="Polar residues" evidence="2">
    <location>
        <begin position="580"/>
        <end position="595"/>
    </location>
</feature>
<dbReference type="InterPro" id="IPR007991">
    <property type="entry name" value="RNA_pol_I_trans_ini_fac_RRN3"/>
</dbReference>
<organism evidence="3 4">
    <name type="scientific">Phyllotreta striolata</name>
    <name type="common">Striped flea beetle</name>
    <name type="synonym">Crioceris striolata</name>
    <dbReference type="NCBI Taxonomy" id="444603"/>
    <lineage>
        <taxon>Eukaryota</taxon>
        <taxon>Metazoa</taxon>
        <taxon>Ecdysozoa</taxon>
        <taxon>Arthropoda</taxon>
        <taxon>Hexapoda</taxon>
        <taxon>Insecta</taxon>
        <taxon>Pterygota</taxon>
        <taxon>Neoptera</taxon>
        <taxon>Endopterygota</taxon>
        <taxon>Coleoptera</taxon>
        <taxon>Polyphaga</taxon>
        <taxon>Cucujiformia</taxon>
        <taxon>Chrysomeloidea</taxon>
        <taxon>Chrysomelidae</taxon>
        <taxon>Galerucinae</taxon>
        <taxon>Alticini</taxon>
        <taxon>Phyllotreta</taxon>
    </lineage>
</organism>
<evidence type="ECO:0008006" key="5">
    <source>
        <dbReference type="Google" id="ProtNLM"/>
    </source>
</evidence>
<evidence type="ECO:0000313" key="3">
    <source>
        <dbReference type="EMBL" id="CAH1185721.1"/>
    </source>
</evidence>
<dbReference type="PANTHER" id="PTHR12790:SF0">
    <property type="entry name" value="RNA POLYMERASE I-SPECIFIC TRANSCRIPTION INITIATION FACTOR RRN3-RELATED"/>
    <property type="match status" value="1"/>
</dbReference>
<keyword evidence="4" id="KW-1185">Reference proteome</keyword>
<dbReference type="Proteomes" id="UP001153712">
    <property type="component" value="Chromosome 5"/>
</dbReference>